<feature type="transmembrane region" description="Helical" evidence="1">
    <location>
        <begin position="147"/>
        <end position="164"/>
    </location>
</feature>
<name>A0ABS3KKF6_9PROT</name>
<dbReference type="Proteomes" id="UP001518989">
    <property type="component" value="Unassembled WGS sequence"/>
</dbReference>
<comment type="caution">
    <text evidence="3">The sequence shown here is derived from an EMBL/GenBank/DDBJ whole genome shotgun (WGS) entry which is preliminary data.</text>
</comment>
<dbReference type="PANTHER" id="PTHR35342:SF1">
    <property type="entry name" value="BLR4373 PROTEIN"/>
    <property type="match status" value="1"/>
</dbReference>
<dbReference type="RefSeq" id="WP_207415327.1">
    <property type="nucleotide sequence ID" value="NZ_CP061179.1"/>
</dbReference>
<feature type="transmembrane region" description="Helical" evidence="1">
    <location>
        <begin position="113"/>
        <end position="141"/>
    </location>
</feature>
<feature type="transmembrane region" description="Helical" evidence="1">
    <location>
        <begin position="204"/>
        <end position="224"/>
    </location>
</feature>
<proteinExistence type="predicted"/>
<dbReference type="Pfam" id="PF01970">
    <property type="entry name" value="TctA"/>
    <property type="match status" value="1"/>
</dbReference>
<feature type="transmembrane region" description="Helical" evidence="1">
    <location>
        <begin position="471"/>
        <end position="493"/>
    </location>
</feature>
<dbReference type="InterPro" id="IPR002823">
    <property type="entry name" value="DUF112_TM"/>
</dbReference>
<feature type="transmembrane region" description="Helical" evidence="1">
    <location>
        <begin position="323"/>
        <end position="344"/>
    </location>
</feature>
<reference evidence="3 4" key="1">
    <citation type="submission" date="2020-09" db="EMBL/GenBank/DDBJ databases">
        <title>Roseomonas.</title>
        <authorList>
            <person name="Zhu W."/>
        </authorList>
    </citation>
    <scope>NUCLEOTIDE SEQUENCE [LARGE SCALE GENOMIC DNA]</scope>
    <source>
        <strain evidence="3 4">573</strain>
    </source>
</reference>
<evidence type="ECO:0000313" key="3">
    <source>
        <dbReference type="EMBL" id="MBO1077936.1"/>
    </source>
</evidence>
<organism evidence="3 4">
    <name type="scientific">Roseomonas haemaphysalidis</name>
    <dbReference type="NCBI Taxonomy" id="2768162"/>
    <lineage>
        <taxon>Bacteria</taxon>
        <taxon>Pseudomonadati</taxon>
        <taxon>Pseudomonadota</taxon>
        <taxon>Alphaproteobacteria</taxon>
        <taxon>Acetobacterales</taxon>
        <taxon>Roseomonadaceae</taxon>
        <taxon>Roseomonas</taxon>
    </lineage>
</organism>
<feature type="transmembrane region" description="Helical" evidence="1">
    <location>
        <begin position="21"/>
        <end position="41"/>
    </location>
</feature>
<dbReference type="PANTHER" id="PTHR35342">
    <property type="entry name" value="TRICARBOXYLIC TRANSPORT PROTEIN"/>
    <property type="match status" value="1"/>
</dbReference>
<gene>
    <name evidence="3" type="ORF">IAI61_02750</name>
</gene>
<feature type="transmembrane region" description="Helical" evidence="1">
    <location>
        <begin position="356"/>
        <end position="376"/>
    </location>
</feature>
<evidence type="ECO:0000313" key="4">
    <source>
        <dbReference type="Proteomes" id="UP001518989"/>
    </source>
</evidence>
<feature type="transmembrane region" description="Helical" evidence="1">
    <location>
        <begin position="61"/>
        <end position="83"/>
    </location>
</feature>
<evidence type="ECO:0000259" key="2">
    <source>
        <dbReference type="Pfam" id="PF01970"/>
    </source>
</evidence>
<keyword evidence="1" id="KW-1133">Transmembrane helix</keyword>
<feature type="transmembrane region" description="Helical" evidence="1">
    <location>
        <begin position="382"/>
        <end position="404"/>
    </location>
</feature>
<evidence type="ECO:0000256" key="1">
    <source>
        <dbReference type="SAM" id="Phobius"/>
    </source>
</evidence>
<keyword evidence="4" id="KW-1185">Reference proteome</keyword>
<keyword evidence="1" id="KW-0812">Transmembrane</keyword>
<sequence length="505" mass="52863">MLANIDSLMHGFSVALTFHHILLMVAGVLLGILVGVLPGLGAPNGVTLLLPLTFSMDPVSAIILLTSLYWGALFGGSTTSILFNIPGEPSSVATTFDGYPLARQGRATEALTYAFLSAGFGALVGIIVITLLASAVASFALRFGPPEYFAVYFLAFASFIAFGGGSPLKTIVSLGLGFGFGMMGMDTVSGALRLTFDIPDLIRGISFLVVVIGLFGLGELLLTIEEGPEFKGAQSKLDPREILRTIGKMPRYWLAMLRGSAVGVWMGITPGGPTAASFMSYGIARRVSRNRANFGKGEPEGVIAPETADHSAGTAAMLPMLSLGIPGSATSAVMLGGLMIWGLNPGPMLFIEQRDFVWGMIASMYLGNVIGVVLALATVPLFAAMLSVSFSIIGPVIVTVCLVGAYTVAGAGFDLWLALIFGAMGYVMKKLDYPLAPLVLAMVIGDKAEDAFRQSMLLSNGSLGVLWSNPLVGTLSTLAIAILLWPLVSLMLARRGTPAHEGSKP</sequence>
<keyword evidence="1" id="KW-0472">Membrane</keyword>
<feature type="transmembrane region" description="Helical" evidence="1">
    <location>
        <begin position="171"/>
        <end position="192"/>
    </location>
</feature>
<dbReference type="PRINTS" id="PR00173">
    <property type="entry name" value="EDTRNSPORT"/>
</dbReference>
<protein>
    <submittedName>
        <fullName evidence="3">Tripartite tricarboxylate transporter permease</fullName>
    </submittedName>
</protein>
<feature type="domain" description="DUF112" evidence="2">
    <location>
        <begin position="21"/>
        <end position="440"/>
    </location>
</feature>
<feature type="transmembrane region" description="Helical" evidence="1">
    <location>
        <begin position="411"/>
        <end position="428"/>
    </location>
</feature>
<dbReference type="EMBL" id="JACTNG010000001">
    <property type="protein sequence ID" value="MBO1077936.1"/>
    <property type="molecule type" value="Genomic_DNA"/>
</dbReference>
<accession>A0ABS3KKF6</accession>